<proteinExistence type="predicted"/>
<gene>
    <name evidence="7" type="ORF">GCM10010989_24490</name>
</gene>
<evidence type="ECO:0000313" key="7">
    <source>
        <dbReference type="EMBL" id="GGD49330.1"/>
    </source>
</evidence>
<feature type="transmembrane region" description="Helical" evidence="5">
    <location>
        <begin position="235"/>
        <end position="257"/>
    </location>
</feature>
<feature type="transmembrane region" description="Helical" evidence="5">
    <location>
        <begin position="43"/>
        <end position="62"/>
    </location>
</feature>
<dbReference type="PANTHER" id="PTHR32322:SF9">
    <property type="entry name" value="AMINO-ACID METABOLITE EFFLUX PUMP-RELATED"/>
    <property type="match status" value="1"/>
</dbReference>
<evidence type="ECO:0000256" key="4">
    <source>
        <dbReference type="ARBA" id="ARBA00023136"/>
    </source>
</evidence>
<dbReference type="Pfam" id="PF00892">
    <property type="entry name" value="EamA"/>
    <property type="match status" value="1"/>
</dbReference>
<feature type="transmembrane region" description="Helical" evidence="5">
    <location>
        <begin position="122"/>
        <end position="143"/>
    </location>
</feature>
<dbReference type="SUPFAM" id="SSF103481">
    <property type="entry name" value="Multidrug resistance efflux transporter EmrE"/>
    <property type="match status" value="1"/>
</dbReference>
<evidence type="ECO:0000259" key="6">
    <source>
        <dbReference type="Pfam" id="PF00892"/>
    </source>
</evidence>
<organism evidence="7 8">
    <name type="scientific">Croceicoccus pelagius</name>
    <dbReference type="NCBI Taxonomy" id="1703341"/>
    <lineage>
        <taxon>Bacteria</taxon>
        <taxon>Pseudomonadati</taxon>
        <taxon>Pseudomonadota</taxon>
        <taxon>Alphaproteobacteria</taxon>
        <taxon>Sphingomonadales</taxon>
        <taxon>Erythrobacteraceae</taxon>
        <taxon>Croceicoccus</taxon>
    </lineage>
</organism>
<dbReference type="InterPro" id="IPR037185">
    <property type="entry name" value="EmrE-like"/>
</dbReference>
<reference evidence="7 8" key="1">
    <citation type="journal article" date="2014" name="Int. J. Syst. Evol. Microbiol.">
        <title>Complete genome sequence of Corynebacterium casei LMG S-19264T (=DSM 44701T), isolated from a smear-ripened cheese.</title>
        <authorList>
            <consortium name="US DOE Joint Genome Institute (JGI-PGF)"/>
            <person name="Walter F."/>
            <person name="Albersmeier A."/>
            <person name="Kalinowski J."/>
            <person name="Ruckert C."/>
        </authorList>
    </citation>
    <scope>NUCLEOTIDE SEQUENCE [LARGE SCALE GENOMIC DNA]</scope>
    <source>
        <strain evidence="7 8">CGMCC 1.15358</strain>
    </source>
</reference>
<dbReference type="EMBL" id="BMIO01000007">
    <property type="protein sequence ID" value="GGD49330.1"/>
    <property type="molecule type" value="Genomic_DNA"/>
</dbReference>
<keyword evidence="8" id="KW-1185">Reference proteome</keyword>
<name>A0A917DM20_9SPHN</name>
<feature type="transmembrane region" description="Helical" evidence="5">
    <location>
        <begin position="210"/>
        <end position="228"/>
    </location>
</feature>
<keyword evidence="4 5" id="KW-0472">Membrane</keyword>
<dbReference type="Proteomes" id="UP000598997">
    <property type="component" value="Unassembled WGS sequence"/>
</dbReference>
<feature type="transmembrane region" description="Helical" evidence="5">
    <location>
        <begin position="74"/>
        <end position="92"/>
    </location>
</feature>
<evidence type="ECO:0000256" key="2">
    <source>
        <dbReference type="ARBA" id="ARBA00022692"/>
    </source>
</evidence>
<comment type="subcellular location">
    <subcellularLocation>
        <location evidence="1">Membrane</location>
        <topology evidence="1">Multi-pass membrane protein</topology>
    </subcellularLocation>
</comment>
<protein>
    <recommendedName>
        <fullName evidence="6">EamA domain-containing protein</fullName>
    </recommendedName>
</protein>
<dbReference type="AlphaFoldDB" id="A0A917DM20"/>
<dbReference type="PANTHER" id="PTHR32322">
    <property type="entry name" value="INNER MEMBRANE TRANSPORTER"/>
    <property type="match status" value="1"/>
</dbReference>
<feature type="transmembrane region" description="Helical" evidence="5">
    <location>
        <begin position="180"/>
        <end position="198"/>
    </location>
</feature>
<accession>A0A917DM20</accession>
<evidence type="ECO:0000256" key="1">
    <source>
        <dbReference type="ARBA" id="ARBA00004141"/>
    </source>
</evidence>
<feature type="transmembrane region" description="Helical" evidence="5">
    <location>
        <begin position="98"/>
        <end position="115"/>
    </location>
</feature>
<dbReference type="InterPro" id="IPR050638">
    <property type="entry name" value="AA-Vitamin_Transporters"/>
</dbReference>
<keyword evidence="3 5" id="KW-1133">Transmembrane helix</keyword>
<evidence type="ECO:0000256" key="3">
    <source>
        <dbReference type="ARBA" id="ARBA00022989"/>
    </source>
</evidence>
<evidence type="ECO:0000256" key="5">
    <source>
        <dbReference type="SAM" id="Phobius"/>
    </source>
</evidence>
<feature type="transmembrane region" description="Helical" evidence="5">
    <location>
        <begin position="263"/>
        <end position="282"/>
    </location>
</feature>
<dbReference type="InterPro" id="IPR000620">
    <property type="entry name" value="EamA_dom"/>
</dbReference>
<sequence>MPELERAMRPSVLLFLAVLAIAAFAGNSLLARAAIGGGSIDAGGYTLVRLASGAAILLPVFVKRGLPRISDLPGAFLLFVYAAGFSFAYIALPAGTGALVLFACVQATIMVIGMARGERPGVAGLAGLVLALAGVAWLIAPAASVPDDAFAAVLMAIAGVAWGIYTLLGRGAGDPARRTAANFLIATPMALVLVVVLGPHDLSDATTGGIWLAIVAGAITSGLGYVAWYAVAPRLGLATVATVQLATPVAAALIAAVTLAEPLTLRLAIAGAMIIGGIVLTLRK</sequence>
<feature type="transmembrane region" description="Helical" evidence="5">
    <location>
        <begin position="149"/>
        <end position="168"/>
    </location>
</feature>
<keyword evidence="2 5" id="KW-0812">Transmembrane</keyword>
<dbReference type="GO" id="GO:0016020">
    <property type="term" value="C:membrane"/>
    <property type="evidence" value="ECO:0007669"/>
    <property type="project" value="UniProtKB-SubCell"/>
</dbReference>
<comment type="caution">
    <text evidence="7">The sequence shown here is derived from an EMBL/GenBank/DDBJ whole genome shotgun (WGS) entry which is preliminary data.</text>
</comment>
<dbReference type="RefSeq" id="WP_216634385.1">
    <property type="nucleotide sequence ID" value="NZ_BMIO01000007.1"/>
</dbReference>
<feature type="domain" description="EamA" evidence="6">
    <location>
        <begin position="151"/>
        <end position="282"/>
    </location>
</feature>
<evidence type="ECO:0000313" key="8">
    <source>
        <dbReference type="Proteomes" id="UP000598997"/>
    </source>
</evidence>